<evidence type="ECO:0000313" key="3">
    <source>
        <dbReference type="EMBL" id="CAD6211884.1"/>
    </source>
</evidence>
<feature type="compositionally biased region" description="Basic and acidic residues" evidence="1">
    <location>
        <begin position="55"/>
        <end position="65"/>
    </location>
</feature>
<feature type="compositionally biased region" description="Pro residues" evidence="1">
    <location>
        <begin position="25"/>
        <end position="35"/>
    </location>
</feature>
<dbReference type="EMBL" id="CAJGYO010000002">
    <property type="protein sequence ID" value="CAD6211884.1"/>
    <property type="molecule type" value="Genomic_DNA"/>
</dbReference>
<proteinExistence type="predicted"/>
<reference evidence="3" key="1">
    <citation type="submission" date="2020-10" db="EMBL/GenBank/DDBJ databases">
        <authorList>
            <person name="Han B."/>
            <person name="Lu T."/>
            <person name="Zhao Q."/>
            <person name="Huang X."/>
            <person name="Zhao Y."/>
        </authorList>
    </citation>
    <scope>NUCLEOTIDE SEQUENCE</scope>
</reference>
<accession>A0A811MWK2</accession>
<sequence>MAWLPMPPLACVLHEGRQRSSRSLPPHPMGAPLPPAQYSSPGEDGSSRASVEAESPPRDIKRSVDDEPSPTRRVKSRSPPESPQKQLVALPPPEAAAGVTLHPPEVGTPAQHGGAGEDGTEDGSIAELGIKLFPCLPRDQAAALWVGFVNDAKTCIKQYNIKHKVNFVYKHEPSNVFYRVEEQDGRAYYHTNFYAQDEYGHSQLFFGEIKECVRPQVEDVTCCCPVSSSDTGI</sequence>
<dbReference type="InterPro" id="IPR022059">
    <property type="entry name" value="DUF3615"/>
</dbReference>
<feature type="domain" description="DUF3615" evidence="2">
    <location>
        <begin position="153"/>
        <end position="230"/>
    </location>
</feature>
<evidence type="ECO:0000259" key="2">
    <source>
        <dbReference type="Pfam" id="PF12274"/>
    </source>
</evidence>
<feature type="region of interest" description="Disordered" evidence="1">
    <location>
        <begin position="14"/>
        <end position="122"/>
    </location>
</feature>
<evidence type="ECO:0000313" key="4">
    <source>
        <dbReference type="Proteomes" id="UP000604825"/>
    </source>
</evidence>
<keyword evidence="4" id="KW-1185">Reference proteome</keyword>
<gene>
    <name evidence="3" type="ORF">NCGR_LOCUS7746</name>
</gene>
<dbReference type="AlphaFoldDB" id="A0A811MWK2"/>
<dbReference type="Pfam" id="PF12274">
    <property type="entry name" value="DUF3615"/>
    <property type="match status" value="1"/>
</dbReference>
<comment type="caution">
    <text evidence="3">The sequence shown here is derived from an EMBL/GenBank/DDBJ whole genome shotgun (WGS) entry which is preliminary data.</text>
</comment>
<name>A0A811MWK2_9POAL</name>
<protein>
    <recommendedName>
        <fullName evidence="2">DUF3615 domain-containing protein</fullName>
    </recommendedName>
</protein>
<dbReference type="Proteomes" id="UP000604825">
    <property type="component" value="Unassembled WGS sequence"/>
</dbReference>
<organism evidence="3 4">
    <name type="scientific">Miscanthus lutarioriparius</name>
    <dbReference type="NCBI Taxonomy" id="422564"/>
    <lineage>
        <taxon>Eukaryota</taxon>
        <taxon>Viridiplantae</taxon>
        <taxon>Streptophyta</taxon>
        <taxon>Embryophyta</taxon>
        <taxon>Tracheophyta</taxon>
        <taxon>Spermatophyta</taxon>
        <taxon>Magnoliopsida</taxon>
        <taxon>Liliopsida</taxon>
        <taxon>Poales</taxon>
        <taxon>Poaceae</taxon>
        <taxon>PACMAD clade</taxon>
        <taxon>Panicoideae</taxon>
        <taxon>Andropogonodae</taxon>
        <taxon>Andropogoneae</taxon>
        <taxon>Saccharinae</taxon>
        <taxon>Miscanthus</taxon>
    </lineage>
</organism>
<evidence type="ECO:0000256" key="1">
    <source>
        <dbReference type="SAM" id="MobiDB-lite"/>
    </source>
</evidence>